<dbReference type="Proteomes" id="UP000198263">
    <property type="component" value="Unassembled WGS sequence"/>
</dbReference>
<proteinExistence type="predicted"/>
<dbReference type="RefSeq" id="WP_052449876.1">
    <property type="nucleotide sequence ID" value="NZ_FCNV02000008.1"/>
</dbReference>
<protein>
    <submittedName>
        <fullName evidence="3">Uncharacterized protein</fullName>
    </submittedName>
</protein>
<evidence type="ECO:0000313" key="3">
    <source>
        <dbReference type="EMBL" id="SAL36790.1"/>
    </source>
</evidence>
<organism evidence="3 4">
    <name type="scientific">Caballeronia concitans</name>
    <dbReference type="NCBI Taxonomy" id="1777133"/>
    <lineage>
        <taxon>Bacteria</taxon>
        <taxon>Pseudomonadati</taxon>
        <taxon>Pseudomonadota</taxon>
        <taxon>Betaproteobacteria</taxon>
        <taxon>Burkholderiales</taxon>
        <taxon>Burkholderiaceae</taxon>
        <taxon>Caballeronia</taxon>
    </lineage>
</organism>
<evidence type="ECO:0000256" key="2">
    <source>
        <dbReference type="SAM" id="Phobius"/>
    </source>
</evidence>
<keyword evidence="4" id="KW-1185">Reference proteome</keyword>
<reference evidence="3 4" key="1">
    <citation type="submission" date="2016-01" db="EMBL/GenBank/DDBJ databases">
        <authorList>
            <person name="Peeters C."/>
        </authorList>
    </citation>
    <scope>NUCLEOTIDE SEQUENCE [LARGE SCALE GENOMIC DNA]</scope>
    <source>
        <strain evidence="3">LMG 29315</strain>
    </source>
</reference>
<name>A0A658R0J1_9BURK</name>
<sequence length="245" mass="25863">MPDPAVPRQSDIDDDDTAASAKLRRSAEANADIDVDRKLNRAARSAQRLADLSDGQRYGETLDLFAEDAERATLQAMNTDIRQGTFEGFELPEVFLAAVESTAKRRAARANATPREPVEAAQQQGDLIADALAPRPATPGKAAAIARKASVAWIAAPDLVLDGARATAFADTVDALRAVVSEQRATAAAHARRTKTLLTITFCAMLTTLAAGIAQTVVLLHASRPATFAFLSDADATASAARIGR</sequence>
<keyword evidence="2" id="KW-1133">Transmembrane helix</keyword>
<dbReference type="OrthoDB" id="9007508at2"/>
<keyword evidence="2" id="KW-0472">Membrane</keyword>
<comment type="caution">
    <text evidence="3">The sequence shown here is derived from an EMBL/GenBank/DDBJ whole genome shotgun (WGS) entry which is preliminary data.</text>
</comment>
<feature type="region of interest" description="Disordered" evidence="1">
    <location>
        <begin position="1"/>
        <end position="31"/>
    </location>
</feature>
<feature type="transmembrane region" description="Helical" evidence="2">
    <location>
        <begin position="197"/>
        <end position="222"/>
    </location>
</feature>
<evidence type="ECO:0000256" key="1">
    <source>
        <dbReference type="SAM" id="MobiDB-lite"/>
    </source>
</evidence>
<gene>
    <name evidence="3" type="ORF">AWB72_03676</name>
</gene>
<evidence type="ECO:0000313" key="4">
    <source>
        <dbReference type="Proteomes" id="UP000198263"/>
    </source>
</evidence>
<keyword evidence="2" id="KW-0812">Transmembrane</keyword>
<dbReference type="AlphaFoldDB" id="A0A658R0J1"/>
<dbReference type="EMBL" id="FCNV02000008">
    <property type="protein sequence ID" value="SAL36790.1"/>
    <property type="molecule type" value="Genomic_DNA"/>
</dbReference>
<accession>A0A658R0J1</accession>